<dbReference type="AlphaFoldDB" id="A0AAD7W9I1"/>
<dbReference type="Gene3D" id="3.30.160.60">
    <property type="entry name" value="Classic Zinc Finger"/>
    <property type="match status" value="1"/>
</dbReference>
<evidence type="ECO:0000259" key="3">
    <source>
        <dbReference type="PROSITE" id="PS50157"/>
    </source>
</evidence>
<accession>A0AAD7W9I1</accession>
<dbReference type="SUPFAM" id="SSF57667">
    <property type="entry name" value="beta-beta-alpha zinc fingers"/>
    <property type="match status" value="1"/>
</dbReference>
<keyword evidence="5" id="KW-1185">Reference proteome</keyword>
<name>A0AAD7W9I1_9TELE</name>
<comment type="caution">
    <text evidence="4">The sequence shown here is derived from an EMBL/GenBank/DDBJ whole genome shotgun (WGS) entry which is preliminary data.</text>
</comment>
<dbReference type="GO" id="GO:0008270">
    <property type="term" value="F:zinc ion binding"/>
    <property type="evidence" value="ECO:0007669"/>
    <property type="project" value="UniProtKB-KW"/>
</dbReference>
<dbReference type="InterPro" id="IPR013087">
    <property type="entry name" value="Znf_C2H2_type"/>
</dbReference>
<evidence type="ECO:0000256" key="1">
    <source>
        <dbReference type="PROSITE-ProRule" id="PRU00042"/>
    </source>
</evidence>
<keyword evidence="1" id="KW-0862">Zinc</keyword>
<dbReference type="EMBL" id="JAINUG010000189">
    <property type="protein sequence ID" value="KAJ8388916.1"/>
    <property type="molecule type" value="Genomic_DNA"/>
</dbReference>
<evidence type="ECO:0000256" key="2">
    <source>
        <dbReference type="SAM" id="MobiDB-lite"/>
    </source>
</evidence>
<dbReference type="PROSITE" id="PS50157">
    <property type="entry name" value="ZINC_FINGER_C2H2_2"/>
    <property type="match status" value="1"/>
</dbReference>
<gene>
    <name evidence="4" type="ORF">AAFF_G00126720</name>
</gene>
<dbReference type="Pfam" id="PF13912">
    <property type="entry name" value="zf-C2H2_6"/>
    <property type="match status" value="1"/>
</dbReference>
<proteinExistence type="predicted"/>
<dbReference type="SMART" id="SM00355">
    <property type="entry name" value="ZnF_C2H2"/>
    <property type="match status" value="3"/>
</dbReference>
<reference evidence="4" key="1">
    <citation type="journal article" date="2023" name="Science">
        <title>Genome structures resolve the early diversification of teleost fishes.</title>
        <authorList>
            <person name="Parey E."/>
            <person name="Louis A."/>
            <person name="Montfort J."/>
            <person name="Bouchez O."/>
            <person name="Roques C."/>
            <person name="Iampietro C."/>
            <person name="Lluch J."/>
            <person name="Castinel A."/>
            <person name="Donnadieu C."/>
            <person name="Desvignes T."/>
            <person name="Floi Bucao C."/>
            <person name="Jouanno E."/>
            <person name="Wen M."/>
            <person name="Mejri S."/>
            <person name="Dirks R."/>
            <person name="Jansen H."/>
            <person name="Henkel C."/>
            <person name="Chen W.J."/>
            <person name="Zahm M."/>
            <person name="Cabau C."/>
            <person name="Klopp C."/>
            <person name="Thompson A.W."/>
            <person name="Robinson-Rechavi M."/>
            <person name="Braasch I."/>
            <person name="Lecointre G."/>
            <person name="Bobe J."/>
            <person name="Postlethwait J.H."/>
            <person name="Berthelot C."/>
            <person name="Roest Crollius H."/>
            <person name="Guiguen Y."/>
        </authorList>
    </citation>
    <scope>NUCLEOTIDE SEQUENCE</scope>
    <source>
        <strain evidence="4">NC1722</strain>
    </source>
</reference>
<dbReference type="Proteomes" id="UP001221898">
    <property type="component" value="Unassembled WGS sequence"/>
</dbReference>
<dbReference type="InterPro" id="IPR036236">
    <property type="entry name" value="Znf_C2H2_sf"/>
</dbReference>
<protein>
    <recommendedName>
        <fullName evidence="3">C2H2-type domain-containing protein</fullName>
    </recommendedName>
</protein>
<evidence type="ECO:0000313" key="5">
    <source>
        <dbReference type="Proteomes" id="UP001221898"/>
    </source>
</evidence>
<dbReference type="PROSITE" id="PS00028">
    <property type="entry name" value="ZINC_FINGER_C2H2_1"/>
    <property type="match status" value="3"/>
</dbReference>
<keyword evidence="1" id="KW-0863">Zinc-finger</keyword>
<feature type="domain" description="C2H2-type" evidence="3">
    <location>
        <begin position="105"/>
        <end position="127"/>
    </location>
</feature>
<feature type="region of interest" description="Disordered" evidence="2">
    <location>
        <begin position="209"/>
        <end position="229"/>
    </location>
</feature>
<dbReference type="Pfam" id="PF12874">
    <property type="entry name" value="zf-met"/>
    <property type="match status" value="1"/>
</dbReference>
<evidence type="ECO:0000313" key="4">
    <source>
        <dbReference type="EMBL" id="KAJ8388916.1"/>
    </source>
</evidence>
<keyword evidence="1" id="KW-0479">Metal-binding</keyword>
<sequence>METFGGSGTAVAVEMVQPMEVVAEEVVTQDEVGAEVELNTAGDSLASQTSISQNMFSKFRKELCCMEDSSEDEGDAVVSSLYLSGQNLADEGNSDVWSGSVKDDCLCWECGERFPSLDQLMSHFRKHEACVRCNLCQVTFRRVVSLSMHLVNVHNNVSLFCTACRLPFDSKWDFNKHLGKHSELSEPPVMPALPSVRIGPREVTEQLQWPAPTSGTDCPAWGGGQGPHV</sequence>
<organism evidence="4 5">
    <name type="scientific">Aldrovandia affinis</name>
    <dbReference type="NCBI Taxonomy" id="143900"/>
    <lineage>
        <taxon>Eukaryota</taxon>
        <taxon>Metazoa</taxon>
        <taxon>Chordata</taxon>
        <taxon>Craniata</taxon>
        <taxon>Vertebrata</taxon>
        <taxon>Euteleostomi</taxon>
        <taxon>Actinopterygii</taxon>
        <taxon>Neopterygii</taxon>
        <taxon>Teleostei</taxon>
        <taxon>Notacanthiformes</taxon>
        <taxon>Halosauridae</taxon>
        <taxon>Aldrovandia</taxon>
    </lineage>
</organism>